<feature type="transmembrane region" description="Helical" evidence="1">
    <location>
        <begin position="950"/>
        <end position="977"/>
    </location>
</feature>
<dbReference type="Gene3D" id="3.30.70.1440">
    <property type="entry name" value="Multidrug efflux transporter AcrB pore domain"/>
    <property type="match status" value="1"/>
</dbReference>
<dbReference type="Gene3D" id="1.20.1640.10">
    <property type="entry name" value="Multidrug efflux transporter AcrB transmembrane domain"/>
    <property type="match status" value="2"/>
</dbReference>
<name>A0A5E6M7P7_9BACT</name>
<dbReference type="SUPFAM" id="SSF82693">
    <property type="entry name" value="Multidrug efflux transporter AcrB pore domain, PN1, PN2, PC1 and PC2 subdomains"/>
    <property type="match status" value="3"/>
</dbReference>
<feature type="transmembrane region" description="Helical" evidence="1">
    <location>
        <begin position="485"/>
        <end position="507"/>
    </location>
</feature>
<dbReference type="SUPFAM" id="SSF82866">
    <property type="entry name" value="Multidrug efflux transporter AcrB transmembrane domain"/>
    <property type="match status" value="2"/>
</dbReference>
<evidence type="ECO:0000256" key="1">
    <source>
        <dbReference type="SAM" id="Phobius"/>
    </source>
</evidence>
<dbReference type="InterPro" id="IPR001036">
    <property type="entry name" value="Acrflvin-R"/>
</dbReference>
<dbReference type="EMBL" id="CABFVA020000017">
    <property type="protein sequence ID" value="VVM05276.1"/>
    <property type="molecule type" value="Genomic_DNA"/>
</dbReference>
<feature type="transmembrane region" description="Helical" evidence="1">
    <location>
        <begin position="910"/>
        <end position="930"/>
    </location>
</feature>
<dbReference type="Gene3D" id="3.30.2090.10">
    <property type="entry name" value="Multidrug efflux transporter AcrB TolC docking domain, DN and DC subdomains"/>
    <property type="match status" value="2"/>
</dbReference>
<feature type="transmembrane region" description="Helical" evidence="1">
    <location>
        <begin position="1008"/>
        <end position="1028"/>
    </location>
</feature>
<dbReference type="AlphaFoldDB" id="A0A5E6M7P7"/>
<dbReference type="OrthoDB" id="9757876at2"/>
<dbReference type="Proteomes" id="UP000334923">
    <property type="component" value="Unassembled WGS sequence"/>
</dbReference>
<keyword evidence="1" id="KW-0472">Membrane</keyword>
<keyword evidence="1" id="KW-0812">Transmembrane</keyword>
<dbReference type="Gene3D" id="3.30.70.1320">
    <property type="entry name" value="Multidrug efflux transporter AcrB pore domain like"/>
    <property type="match status" value="1"/>
</dbReference>
<dbReference type="SUPFAM" id="SSF82714">
    <property type="entry name" value="Multidrug efflux transporter AcrB TolC docking domain, DN and DC subdomains"/>
    <property type="match status" value="2"/>
</dbReference>
<dbReference type="Pfam" id="PF00873">
    <property type="entry name" value="ACR_tran"/>
    <property type="match status" value="1"/>
</dbReference>
<feature type="transmembrane region" description="Helical" evidence="1">
    <location>
        <begin position="12"/>
        <end position="39"/>
    </location>
</feature>
<protein>
    <submittedName>
        <fullName evidence="2">Multidrug resistance protein MexB</fullName>
    </submittedName>
</protein>
<feature type="transmembrane region" description="Helical" evidence="1">
    <location>
        <begin position="542"/>
        <end position="564"/>
    </location>
</feature>
<reference evidence="2 3" key="1">
    <citation type="submission" date="2019-09" db="EMBL/GenBank/DDBJ databases">
        <authorList>
            <person name="Cremers G."/>
        </authorList>
    </citation>
    <scope>NUCLEOTIDE SEQUENCE [LARGE SCALE GENOMIC DNA]</scope>
    <source>
        <strain evidence="2">4A</strain>
    </source>
</reference>
<keyword evidence="1" id="KW-1133">Transmembrane helix</keyword>
<dbReference type="PRINTS" id="PR00702">
    <property type="entry name" value="ACRIFLAVINRP"/>
</dbReference>
<feature type="transmembrane region" description="Helical" evidence="1">
    <location>
        <begin position="1034"/>
        <end position="1057"/>
    </location>
</feature>
<accession>A0A5E6M7P7</accession>
<dbReference type="RefSeq" id="WP_142659409.1">
    <property type="nucleotide sequence ID" value="NZ_CABFVA020000017.1"/>
</dbReference>
<dbReference type="GO" id="GO:0005886">
    <property type="term" value="C:plasma membrane"/>
    <property type="evidence" value="ECO:0007669"/>
    <property type="project" value="TreeGrafter"/>
</dbReference>
<evidence type="ECO:0000313" key="2">
    <source>
        <dbReference type="EMBL" id="VVM05276.1"/>
    </source>
</evidence>
<dbReference type="PANTHER" id="PTHR32063:SF16">
    <property type="entry name" value="CATION EFFLUX SYSTEM (ACRB_ACRD_ACRF FAMILY)"/>
    <property type="match status" value="1"/>
</dbReference>
<evidence type="ECO:0000313" key="3">
    <source>
        <dbReference type="Proteomes" id="UP000334923"/>
    </source>
</evidence>
<dbReference type="InterPro" id="IPR027463">
    <property type="entry name" value="AcrB_DN_DC_subdom"/>
</dbReference>
<dbReference type="PANTHER" id="PTHR32063">
    <property type="match status" value="1"/>
</dbReference>
<dbReference type="GO" id="GO:0042910">
    <property type="term" value="F:xenobiotic transmembrane transporter activity"/>
    <property type="evidence" value="ECO:0007669"/>
    <property type="project" value="TreeGrafter"/>
</dbReference>
<feature type="transmembrane region" description="Helical" evidence="1">
    <location>
        <begin position="378"/>
        <end position="398"/>
    </location>
</feature>
<feature type="transmembrane region" description="Helical" evidence="1">
    <location>
        <begin position="453"/>
        <end position="478"/>
    </location>
</feature>
<organism evidence="2 3">
    <name type="scientific">Methylacidimicrobium tartarophylax</name>
    <dbReference type="NCBI Taxonomy" id="1041768"/>
    <lineage>
        <taxon>Bacteria</taxon>
        <taxon>Pseudomonadati</taxon>
        <taxon>Verrucomicrobiota</taxon>
        <taxon>Methylacidimicrobium</taxon>
    </lineage>
</organism>
<keyword evidence="3" id="KW-1185">Reference proteome</keyword>
<dbReference type="Gene3D" id="3.30.70.1430">
    <property type="entry name" value="Multidrug efflux transporter AcrB pore domain"/>
    <property type="match status" value="2"/>
</dbReference>
<sequence>MSAKQEGGAIGGFIRFFSSSLVTPLLILASWLLGAIALIELPREEEPQIVVPLFDIFVSMPGASPEEVEKRVVDNGERVFWEIPGVEYVYSTAAPNGAMFIVRFRVGEDMEKSLIKLFTKVYSHLDFLPPGASLPLIKPRSIDDVPILALTFFSSEKDPLSLRRIVATVRDKINPISDISETTILGGRKRQFQVFFDPAKLAAHLLTPADLVRLIQQNNVRLPAGHLESEPKLVDVEPNALITTKEDLESLVVSVSQGKIVYLRDVAQIVDGPDQDERSLTLRFGPAAAGQPKGSIEAVTLAIAKRKGANATFLAKKILTSVNALRPSILPPDVRYVVTRNYGETAAEKSNELLEHMGIAIFGVSLLIALFLGLRAAAITVIAIPTTLAITLLTFHLFHFTINRVTLFALIFTIGILVDDPIVGVENIVRHLHLPANAGRSLLVVATEAMLEIVGPLILATLAVIAAILPMATVGGLMGPYMRPIPIGATTAMIVSMLVSLSATPWASVSLLKGSKHAGDRGEGLLLRLYRGFVTPLIYNRWLRLLFVLGVLLLLVGAVALIPLKLVRAKMLPFDNKNEFQVILNMPEGTPLQTTRSLLDRMAQVVLKIPEVTNVEVQAGTHSPYNFNGLIRHYFLREAPYQGDLQVNLTNKSERKRQSHDIAESVRPEINRIAREFEGAYVQVAEVPPGPPVLSTLVLEIYGPSAVQRREIVTQVEKLMRQSPEITDIATYEESDHPLELLNVDLVKASLNGLPGEAVAQNIVTALQGTSPGLAHAPNDPERVQILVRLPEEQRRTDQAVRNLALLSRFARLIPVKDLTSQQTGWQRHPIFHKNLMPVTYLLGDVTGQIGSPVYGILDFTPSLENIRTPQGKPLEILYTHLPDSPNDWSIKWDGEWQVTYEVFRDLGKAFAMVLVLIFILVVGWFRSFVTPWAVMLPIPLSLIGILPAHWYLGMFFTATSMIGMMAGAGIVVRNAIILVDFIEMRLEAGDPLEEAVISAGAIRLRPILLTALSVVIGSAVILFDPIFQGLALALMAGEIAATLLSQPAVPVFYYMLRKRQIAKQKQASGNLSERVQS</sequence>
<feature type="transmembrane region" description="Helical" evidence="1">
    <location>
        <begin position="405"/>
        <end position="425"/>
    </location>
</feature>
<proteinExistence type="predicted"/>
<gene>
    <name evidence="2" type="primary">mexB</name>
    <name evidence="2" type="ORF">MAMT_00550</name>
</gene>